<evidence type="ECO:0000313" key="2">
    <source>
        <dbReference type="Proteomes" id="UP000269396"/>
    </source>
</evidence>
<dbReference type="Proteomes" id="UP000269396">
    <property type="component" value="Unassembled WGS sequence"/>
</dbReference>
<sequence>MEGVRTKRGADIASDHHLLVTKIKVKLKKYWTMGRKISQKFNTDLLRDTGKLNKFKIVLSNRFQAFHDLLNGEETTMESNWKGIKEAITSTCHEVLGHKKHHHKEWITVDTLDMIQERRNKKAEKAKAQAEYTEVNKQVKRSIRADKCKYVEDLSMTAEKAAREGNMIQ</sequence>
<accession>A0A183NEW2</accession>
<dbReference type="EMBL" id="UZAL01000602">
    <property type="protein sequence ID" value="VDO71959.1"/>
    <property type="molecule type" value="Genomic_DNA"/>
</dbReference>
<evidence type="ECO:0000313" key="1">
    <source>
        <dbReference type="EMBL" id="VDO71959.1"/>
    </source>
</evidence>
<name>A0A183NEW2_9TREM</name>
<protein>
    <submittedName>
        <fullName evidence="1">Uncharacterized protein</fullName>
    </submittedName>
</protein>
<organism evidence="1 2">
    <name type="scientific">Schistosoma mattheei</name>
    <dbReference type="NCBI Taxonomy" id="31246"/>
    <lineage>
        <taxon>Eukaryota</taxon>
        <taxon>Metazoa</taxon>
        <taxon>Spiralia</taxon>
        <taxon>Lophotrochozoa</taxon>
        <taxon>Platyhelminthes</taxon>
        <taxon>Trematoda</taxon>
        <taxon>Digenea</taxon>
        <taxon>Strigeidida</taxon>
        <taxon>Schistosomatoidea</taxon>
        <taxon>Schistosomatidae</taxon>
        <taxon>Schistosoma</taxon>
    </lineage>
</organism>
<gene>
    <name evidence="1" type="ORF">SMTD_LOCUS648</name>
</gene>
<reference evidence="1 2" key="1">
    <citation type="submission" date="2018-11" db="EMBL/GenBank/DDBJ databases">
        <authorList>
            <consortium name="Pathogen Informatics"/>
        </authorList>
    </citation>
    <scope>NUCLEOTIDE SEQUENCE [LARGE SCALE GENOMIC DNA]</scope>
    <source>
        <strain>Denwood</strain>
        <strain evidence="2">Zambia</strain>
    </source>
</reference>
<proteinExistence type="predicted"/>
<dbReference type="AlphaFoldDB" id="A0A183NEW2"/>
<keyword evidence="2" id="KW-1185">Reference proteome</keyword>